<dbReference type="Pfam" id="PF00924">
    <property type="entry name" value="MS_channel_2nd"/>
    <property type="match status" value="1"/>
</dbReference>
<dbReference type="SUPFAM" id="SSF50182">
    <property type="entry name" value="Sm-like ribonucleoproteins"/>
    <property type="match status" value="1"/>
</dbReference>
<gene>
    <name evidence="11" type="ORF">FN960_16610</name>
</gene>
<dbReference type="Pfam" id="PF21088">
    <property type="entry name" value="MS_channel_1st"/>
    <property type="match status" value="1"/>
</dbReference>
<dbReference type="AlphaFoldDB" id="A0A553ZV07"/>
<comment type="caution">
    <text evidence="11">The sequence shown here is derived from an EMBL/GenBank/DDBJ whole genome shotgun (WGS) entry which is preliminary data.</text>
</comment>
<dbReference type="InterPro" id="IPR023408">
    <property type="entry name" value="MscS_beta-dom_sf"/>
</dbReference>
<dbReference type="Pfam" id="PF21082">
    <property type="entry name" value="MS_channel_3rd"/>
    <property type="match status" value="1"/>
</dbReference>
<feature type="domain" description="Mechanosensitive ion channel MscS" evidence="8">
    <location>
        <begin position="184"/>
        <end position="250"/>
    </location>
</feature>
<evidence type="ECO:0000259" key="10">
    <source>
        <dbReference type="Pfam" id="PF21088"/>
    </source>
</evidence>
<dbReference type="Gene3D" id="2.30.30.60">
    <property type="match status" value="1"/>
</dbReference>
<evidence type="ECO:0000313" key="12">
    <source>
        <dbReference type="Proteomes" id="UP000318521"/>
    </source>
</evidence>
<evidence type="ECO:0000256" key="2">
    <source>
        <dbReference type="ARBA" id="ARBA00008017"/>
    </source>
</evidence>
<dbReference type="InterPro" id="IPR049278">
    <property type="entry name" value="MS_channel_C"/>
</dbReference>
<dbReference type="RefSeq" id="WP_143849983.1">
    <property type="nucleotide sequence ID" value="NZ_VLXZ01000012.1"/>
</dbReference>
<evidence type="ECO:0000259" key="9">
    <source>
        <dbReference type="Pfam" id="PF21082"/>
    </source>
</evidence>
<proteinExistence type="inferred from homology"/>
<dbReference type="InterPro" id="IPR049142">
    <property type="entry name" value="MS_channel_1st"/>
</dbReference>
<keyword evidence="4 7" id="KW-0812">Transmembrane</keyword>
<keyword evidence="5 7" id="KW-1133">Transmembrane helix</keyword>
<evidence type="ECO:0000256" key="7">
    <source>
        <dbReference type="SAM" id="Phobius"/>
    </source>
</evidence>
<organism evidence="11 12">
    <name type="scientific">Alkalicoccobacillus porphyridii</name>
    <dbReference type="NCBI Taxonomy" id="2597270"/>
    <lineage>
        <taxon>Bacteria</taxon>
        <taxon>Bacillati</taxon>
        <taxon>Bacillota</taxon>
        <taxon>Bacilli</taxon>
        <taxon>Bacillales</taxon>
        <taxon>Bacillaceae</taxon>
        <taxon>Alkalicoccobacillus</taxon>
    </lineage>
</organism>
<name>A0A553ZV07_9BACI</name>
<evidence type="ECO:0000259" key="8">
    <source>
        <dbReference type="Pfam" id="PF00924"/>
    </source>
</evidence>
<feature type="transmembrane region" description="Helical" evidence="7">
    <location>
        <begin position="97"/>
        <end position="114"/>
    </location>
</feature>
<dbReference type="InterPro" id="IPR011066">
    <property type="entry name" value="MscS_channel_C_sf"/>
</dbReference>
<keyword evidence="6 7" id="KW-0472">Membrane</keyword>
<evidence type="ECO:0000256" key="5">
    <source>
        <dbReference type="ARBA" id="ARBA00022989"/>
    </source>
</evidence>
<dbReference type="InterPro" id="IPR006685">
    <property type="entry name" value="MscS_channel_2nd"/>
</dbReference>
<feature type="transmembrane region" description="Helical" evidence="7">
    <location>
        <begin position="16"/>
        <end position="36"/>
    </location>
</feature>
<dbReference type="InterPro" id="IPR011014">
    <property type="entry name" value="MscS_channel_TM-2"/>
</dbReference>
<evidence type="ECO:0000256" key="1">
    <source>
        <dbReference type="ARBA" id="ARBA00004651"/>
    </source>
</evidence>
<comment type="similarity">
    <text evidence="2">Belongs to the MscS (TC 1.A.23) family.</text>
</comment>
<comment type="subcellular location">
    <subcellularLocation>
        <location evidence="1">Cell membrane</location>
        <topology evidence="1">Multi-pass membrane protein</topology>
    </subcellularLocation>
</comment>
<feature type="domain" description="Mechanosensitive ion channel MscS C-terminal" evidence="9">
    <location>
        <begin position="259"/>
        <end position="344"/>
    </location>
</feature>
<dbReference type="SUPFAM" id="SSF82861">
    <property type="entry name" value="Mechanosensitive channel protein MscS (YggB), transmembrane region"/>
    <property type="match status" value="1"/>
</dbReference>
<feature type="transmembrane region" description="Helical" evidence="7">
    <location>
        <begin position="135"/>
        <end position="156"/>
    </location>
</feature>
<evidence type="ECO:0000256" key="3">
    <source>
        <dbReference type="ARBA" id="ARBA00022475"/>
    </source>
</evidence>
<reference evidence="11 12" key="1">
    <citation type="submission" date="2019-07" db="EMBL/GenBank/DDBJ databases">
        <authorList>
            <person name="Park Y.J."/>
            <person name="Jeong S.E."/>
            <person name="Jung H.S."/>
        </authorList>
    </citation>
    <scope>NUCLEOTIDE SEQUENCE [LARGE SCALE GENOMIC DNA]</scope>
    <source>
        <strain evidence="12">P16(2019)</strain>
    </source>
</reference>
<dbReference type="Gene3D" id="1.10.287.1260">
    <property type="match status" value="1"/>
</dbReference>
<dbReference type="GO" id="GO:0005886">
    <property type="term" value="C:plasma membrane"/>
    <property type="evidence" value="ECO:0007669"/>
    <property type="project" value="UniProtKB-SubCell"/>
</dbReference>
<dbReference type="PANTHER" id="PTHR43634">
    <property type="entry name" value="OW CONDUCTANCE MECHANOSENSITIVE CHANNEL"/>
    <property type="match status" value="1"/>
</dbReference>
<keyword evidence="3" id="KW-1003">Cell membrane</keyword>
<protein>
    <submittedName>
        <fullName evidence="11">Mechanosensitive ion channel family protein</fullName>
    </submittedName>
</protein>
<dbReference type="Gene3D" id="3.30.70.100">
    <property type="match status" value="1"/>
</dbReference>
<dbReference type="OrthoDB" id="9809206at2"/>
<dbReference type="InterPro" id="IPR010920">
    <property type="entry name" value="LSM_dom_sf"/>
</dbReference>
<dbReference type="GO" id="GO:0055085">
    <property type="term" value="P:transmembrane transport"/>
    <property type="evidence" value="ECO:0007669"/>
    <property type="project" value="InterPro"/>
</dbReference>
<feature type="domain" description="Mechanosensitive ion channel transmembrane helices 2/3" evidence="10">
    <location>
        <begin position="142"/>
        <end position="183"/>
    </location>
</feature>
<sequence length="366" mass="42370">MELWNNFVDKVVNLDWINIGISIAIFLVFLVFRKLFTTYFNRIILRLSKRASNRVIMNILRSYEKPLRLLWAVIGTYLAFQYLNYWNITDEPFVSNLYRSFIIFVIGWGLFNYTSNHSTVIYRFAQKAELEEESMLIPFLSKILRFLVVAVTLVIILDNWNFDISTFVAGLGIGGLAFALAAQDSIGNFFGGIIIITERPFKKGDWIETPTVEGAVEDITFRSTKIRTFSDTLVIIPNSTLANEAITNWTEMERRRVYFSLGIRHSTSSQKLQLLRDRIETELQTFKGIADDTVIVRFEEFTETGYNLMVTYFTETNQWGPFMEIREEAHFGILRILEEEGIHISTQANLMLTEDQGLVVSTDNEE</sequence>
<evidence type="ECO:0000256" key="4">
    <source>
        <dbReference type="ARBA" id="ARBA00022692"/>
    </source>
</evidence>
<dbReference type="SUPFAM" id="SSF82689">
    <property type="entry name" value="Mechanosensitive channel protein MscS (YggB), C-terminal domain"/>
    <property type="match status" value="1"/>
</dbReference>
<accession>A0A553ZV07</accession>
<dbReference type="Proteomes" id="UP000318521">
    <property type="component" value="Unassembled WGS sequence"/>
</dbReference>
<dbReference type="PANTHER" id="PTHR43634:SF2">
    <property type="entry name" value="LOW CONDUCTANCE MECHANOSENSITIVE CHANNEL YNAI"/>
    <property type="match status" value="1"/>
</dbReference>
<feature type="transmembrane region" description="Helical" evidence="7">
    <location>
        <begin position="67"/>
        <end position="85"/>
    </location>
</feature>
<keyword evidence="12" id="KW-1185">Reference proteome</keyword>
<dbReference type="InterPro" id="IPR045042">
    <property type="entry name" value="YnaI-like"/>
</dbReference>
<dbReference type="EMBL" id="VLXZ01000012">
    <property type="protein sequence ID" value="TSB45321.1"/>
    <property type="molecule type" value="Genomic_DNA"/>
</dbReference>
<evidence type="ECO:0000313" key="11">
    <source>
        <dbReference type="EMBL" id="TSB45321.1"/>
    </source>
</evidence>
<evidence type="ECO:0000256" key="6">
    <source>
        <dbReference type="ARBA" id="ARBA00023136"/>
    </source>
</evidence>